<reference evidence="5" key="2">
    <citation type="submission" date="2025-08" db="UniProtKB">
        <authorList>
            <consortium name="RefSeq"/>
        </authorList>
    </citation>
    <scope>IDENTIFICATION</scope>
    <source>
        <tissue evidence="5">Leaves</tissue>
    </source>
</reference>
<feature type="domain" description="Probable zinc-ribbon" evidence="2">
    <location>
        <begin position="524"/>
        <end position="568"/>
    </location>
</feature>
<evidence type="ECO:0000313" key="5">
    <source>
        <dbReference type="RefSeq" id="XP_027082947.2"/>
    </source>
</evidence>
<feature type="compositionally biased region" description="Polar residues" evidence="1">
    <location>
        <begin position="95"/>
        <end position="108"/>
    </location>
</feature>
<gene>
    <name evidence="5" type="primary">LOC113705334</name>
</gene>
<dbReference type="GeneID" id="113705334"/>
<dbReference type="InterPro" id="IPR040244">
    <property type="entry name" value="EDR4-like"/>
</dbReference>
<feature type="domain" description="Enhanced disease resistance 4-like N-terminal" evidence="3">
    <location>
        <begin position="6"/>
        <end position="38"/>
    </location>
</feature>
<name>A0A6P6TYP0_COFAR</name>
<proteinExistence type="predicted"/>
<feature type="compositionally biased region" description="Polar residues" evidence="1">
    <location>
        <begin position="653"/>
        <end position="666"/>
    </location>
</feature>
<dbReference type="OrthoDB" id="2020426at2759"/>
<dbReference type="Pfam" id="PF11331">
    <property type="entry name" value="Zn_ribbon_12"/>
    <property type="match status" value="1"/>
</dbReference>
<feature type="region of interest" description="Disordered" evidence="1">
    <location>
        <begin position="678"/>
        <end position="728"/>
    </location>
</feature>
<reference evidence="4" key="1">
    <citation type="journal article" date="2025" name="Foods">
        <title>Unveiling the Microbial Signatures of Arabica Coffee Cherries: Insights into Ripeness Specific Diversity, Functional Traits, and Implications for Quality and Safety.</title>
        <authorList>
            <consortium name="RefSeq"/>
            <person name="Tenea G.N."/>
            <person name="Cifuentes V."/>
            <person name="Reyes P."/>
            <person name="Cevallos-Vallejos M."/>
        </authorList>
    </citation>
    <scope>NUCLEOTIDE SEQUENCE [LARGE SCALE GENOMIC DNA]</scope>
</reference>
<organism evidence="4 5">
    <name type="scientific">Coffea arabica</name>
    <name type="common">Arabian coffee</name>
    <dbReference type="NCBI Taxonomy" id="13443"/>
    <lineage>
        <taxon>Eukaryota</taxon>
        <taxon>Viridiplantae</taxon>
        <taxon>Streptophyta</taxon>
        <taxon>Embryophyta</taxon>
        <taxon>Tracheophyta</taxon>
        <taxon>Spermatophyta</taxon>
        <taxon>Magnoliopsida</taxon>
        <taxon>eudicotyledons</taxon>
        <taxon>Gunneridae</taxon>
        <taxon>Pentapetalae</taxon>
        <taxon>asterids</taxon>
        <taxon>lamiids</taxon>
        <taxon>Gentianales</taxon>
        <taxon>Rubiaceae</taxon>
        <taxon>Ixoroideae</taxon>
        <taxon>Gardenieae complex</taxon>
        <taxon>Bertiereae - Coffeeae clade</taxon>
        <taxon>Coffeeae</taxon>
        <taxon>Coffea</taxon>
    </lineage>
</organism>
<feature type="region of interest" description="Disordered" evidence="1">
    <location>
        <begin position="644"/>
        <end position="666"/>
    </location>
</feature>
<sequence length="936" mass="104507">MAEASKVRLVRCPKCENLLPEPPGFSVYQCGGCGAVLRVDVTAKKKELLGDGLLGTSDEERSRGASEKGDVDNVGLGSVAGAKIESNGIVKRNNSENVLNGSSSSGVDNSRGLDDCDGSKTGRDRLDLGFDQDRKIRYSEDEYKHPLKGLNDEYVRDNGTGDFRSSRPDYTRLNKDELEEIKRLIKLLRSRPAIDQNGMDRNSSIASRANGSSVAGQGRFVNFQHPEVGPSNYVGGSYYNYAEQRRYGDRSDGLARVENLENDRVELLRKLDELADQLTRSCDVADKSKERIHHDRWIPPVLPDTYDRHDAFVQDGTRNSYTVHKQPLIPDKHISRAPYVPRSHGYVPYTDRHGIPFQESYPPRNFSYEYGGITDAYQTQMLRRPSHQPPSRYFQESCHVDFNQDLFMSHPHEAFFHQPACSCLQCVNKNWQVSSKIQPPNLCNQNMHSTHTSRSFYQNVNPITYDPQVYTSEASNLLPPQSRDRKHLTRSSSDLGREKVGFGRSHPKKVVAAPGGRRLFQPIAGGAPFVTCCNCFELLKLPRKLFLTQKNPREIKCGGCSSLLLFELDGKGIVVSVSATTERVFKKVHSSSSEISNEKYESSHDPPDADAVGNCDGYENFNYGYQLTDAEPVLSSGEYKLSFGESEMRRDPNSFTASSSEGEQSPNSVIAEKDEGLLHLPDSPSQKHPGHSPDNLMHKYGQGNKSKRIEEDRNTADGKTSRQNSLKDTLVATEMDVSYNDGSTHDSAEIRKEEYLPKINKGGESFFVGLIKRSFGDFSRSSKSTESGKSNVSINGHFVPDRVVKKAEKLSGPIQPGEYWYDIRAGFWGVMGHPCLGIILPNIEEFNYPMLENCAGGNTEVFVNGRELHQKDLDLLASRGLPITRHKSYLIDISGRVVDENTGEELDGLGKLAPTVQRAKHGFGMRIPKSLLQKQR</sequence>
<evidence type="ECO:0000259" key="3">
    <source>
        <dbReference type="Pfam" id="PF22910"/>
    </source>
</evidence>
<evidence type="ECO:0000259" key="2">
    <source>
        <dbReference type="Pfam" id="PF11331"/>
    </source>
</evidence>
<dbReference type="PANTHER" id="PTHR31105:SF42">
    <property type="entry name" value="OS02G0258300 PROTEIN"/>
    <property type="match status" value="1"/>
</dbReference>
<dbReference type="RefSeq" id="XP_027082947.2">
    <property type="nucleotide sequence ID" value="XM_027227146.2"/>
</dbReference>
<keyword evidence="4" id="KW-1185">Reference proteome</keyword>
<feature type="compositionally biased region" description="Basic and acidic residues" evidence="1">
    <location>
        <begin position="707"/>
        <end position="720"/>
    </location>
</feature>
<feature type="region of interest" description="Disordered" evidence="1">
    <location>
        <begin position="475"/>
        <end position="499"/>
    </location>
</feature>
<feature type="region of interest" description="Disordered" evidence="1">
    <location>
        <begin position="94"/>
        <end position="118"/>
    </location>
</feature>
<evidence type="ECO:0000256" key="1">
    <source>
        <dbReference type="SAM" id="MobiDB-lite"/>
    </source>
</evidence>
<dbReference type="Pfam" id="PF22910">
    <property type="entry name" value="EDR4-like_1st"/>
    <property type="match status" value="1"/>
</dbReference>
<protein>
    <submittedName>
        <fullName evidence="5">Uncharacterized protein isoform X1</fullName>
    </submittedName>
</protein>
<accession>A0A6P6TYP0</accession>
<dbReference type="Proteomes" id="UP001652660">
    <property type="component" value="Chromosome 8c"/>
</dbReference>
<dbReference type="PANTHER" id="PTHR31105">
    <property type="entry name" value="EXTRA-LARGE G-PROTEIN-LIKE"/>
    <property type="match status" value="1"/>
</dbReference>
<dbReference type="InterPro" id="IPR021480">
    <property type="entry name" value="Zinc_ribbon_12"/>
</dbReference>
<dbReference type="InterPro" id="IPR055126">
    <property type="entry name" value="EDR4-like_N"/>
</dbReference>
<evidence type="ECO:0000313" key="4">
    <source>
        <dbReference type="Proteomes" id="UP001652660"/>
    </source>
</evidence>
<feature type="compositionally biased region" description="Basic and acidic residues" evidence="1">
    <location>
        <begin position="58"/>
        <end position="71"/>
    </location>
</feature>
<feature type="region of interest" description="Disordered" evidence="1">
    <location>
        <begin position="53"/>
        <end position="72"/>
    </location>
</feature>